<dbReference type="InterPro" id="IPR019027">
    <property type="entry name" value="Pilus_biogenesis_CpaD-related"/>
</dbReference>
<name>A0ABT5IAJ4_9CAUL</name>
<evidence type="ECO:0000313" key="3">
    <source>
        <dbReference type="Proteomes" id="UP001216595"/>
    </source>
</evidence>
<evidence type="ECO:0000313" key="2">
    <source>
        <dbReference type="EMBL" id="MDC7693204.1"/>
    </source>
</evidence>
<dbReference type="Pfam" id="PF09476">
    <property type="entry name" value="Pilus_CpaD"/>
    <property type="match status" value="1"/>
</dbReference>
<sequence>MLMNRQAPLRLTALLLGAALLSGCATDAPPTPQSQAVTPLDQYPMTAESRSDSLHFKIHPQSGLSDSQRRALEQLAHKASWNGGGAMDITILTANTPDALRAGSAIRAYLNDHQVSPNVVTQTTADNQPADVVSLITHEYRASVTACNLDWENLTATRHNAMPQNMGCALNANLASQIDDPRDIAGPQPAVPGDAGRRSVIIDKYRKGEVTSAAKDEAAKSDIAQALK</sequence>
<comment type="caution">
    <text evidence="2">The sequence shown here is derived from an EMBL/GenBank/DDBJ whole genome shotgun (WGS) entry which is preliminary data.</text>
</comment>
<organism evidence="2 3">
    <name type="scientific">Asticcacaulis currens</name>
    <dbReference type="NCBI Taxonomy" id="2984210"/>
    <lineage>
        <taxon>Bacteria</taxon>
        <taxon>Pseudomonadati</taxon>
        <taxon>Pseudomonadota</taxon>
        <taxon>Alphaproteobacteria</taxon>
        <taxon>Caulobacterales</taxon>
        <taxon>Caulobacteraceae</taxon>
        <taxon>Asticcacaulis</taxon>
    </lineage>
</organism>
<dbReference type="PROSITE" id="PS51257">
    <property type="entry name" value="PROKAR_LIPOPROTEIN"/>
    <property type="match status" value="1"/>
</dbReference>
<dbReference type="EMBL" id="JAQQKW010000001">
    <property type="protein sequence ID" value="MDC7693204.1"/>
    <property type="molecule type" value="Genomic_DNA"/>
</dbReference>
<dbReference type="NCBIfam" id="TIGR02522">
    <property type="entry name" value="pilus_cpaD"/>
    <property type="match status" value="1"/>
</dbReference>
<dbReference type="InterPro" id="IPR013361">
    <property type="entry name" value="Pilus_CpaD"/>
</dbReference>
<evidence type="ECO:0000256" key="1">
    <source>
        <dbReference type="SAM" id="SignalP"/>
    </source>
</evidence>
<dbReference type="Proteomes" id="UP001216595">
    <property type="component" value="Unassembled WGS sequence"/>
</dbReference>
<keyword evidence="1" id="KW-0732">Signal</keyword>
<feature type="signal peptide" evidence="1">
    <location>
        <begin position="1"/>
        <end position="27"/>
    </location>
</feature>
<keyword evidence="3" id="KW-1185">Reference proteome</keyword>
<protein>
    <submittedName>
        <fullName evidence="2">CpaD family pilus assembly protein</fullName>
    </submittedName>
</protein>
<reference evidence="2 3" key="1">
    <citation type="submission" date="2023-01" db="EMBL/GenBank/DDBJ databases">
        <title>Novel species of the genus Asticcacaulis isolated from rivers.</title>
        <authorList>
            <person name="Lu H."/>
        </authorList>
    </citation>
    <scope>NUCLEOTIDE SEQUENCE [LARGE SCALE GENOMIC DNA]</scope>
    <source>
        <strain evidence="2 3">DXS10W</strain>
    </source>
</reference>
<feature type="chain" id="PRO_5046547846" evidence="1">
    <location>
        <begin position="28"/>
        <end position="228"/>
    </location>
</feature>
<dbReference type="RefSeq" id="WP_272739958.1">
    <property type="nucleotide sequence ID" value="NZ_JAQQKW010000001.1"/>
</dbReference>
<gene>
    <name evidence="2" type="ORF">PQU94_02790</name>
</gene>
<proteinExistence type="predicted"/>
<accession>A0ABT5IAJ4</accession>